<dbReference type="HAMAP" id="MF_00227">
    <property type="entry name" value="RNase_P"/>
    <property type="match status" value="1"/>
</dbReference>
<keyword evidence="6 7" id="KW-0694">RNA-binding</keyword>
<evidence type="ECO:0000256" key="5">
    <source>
        <dbReference type="ARBA" id="ARBA00022801"/>
    </source>
</evidence>
<comment type="catalytic activity">
    <reaction evidence="7">
        <text>Endonucleolytic cleavage of RNA, removing 5'-extranucleotides from tRNA precursor.</text>
        <dbReference type="EC" id="3.1.26.5"/>
    </reaction>
</comment>
<accession>A0A2N3IJU8</accession>
<evidence type="ECO:0000256" key="4">
    <source>
        <dbReference type="ARBA" id="ARBA00022759"/>
    </source>
</evidence>
<keyword evidence="5 7" id="KW-0378">Hydrolase</keyword>
<comment type="caution">
    <text evidence="9">The sequence shown here is derived from an EMBL/GenBank/DDBJ whole genome shotgun (WGS) entry which is preliminary data.</text>
</comment>
<comment type="similarity">
    <text evidence="7">Belongs to the RnpA family.</text>
</comment>
<dbReference type="GO" id="GO:0004526">
    <property type="term" value="F:ribonuclease P activity"/>
    <property type="evidence" value="ECO:0007669"/>
    <property type="project" value="UniProtKB-UniRule"/>
</dbReference>
<comment type="subunit">
    <text evidence="7">Consists of a catalytic RNA component (M1 or rnpB) and a protein subunit.</text>
</comment>
<evidence type="ECO:0000256" key="8">
    <source>
        <dbReference type="NCBIfam" id="TIGR00188"/>
    </source>
</evidence>
<evidence type="ECO:0000256" key="6">
    <source>
        <dbReference type="ARBA" id="ARBA00022884"/>
    </source>
</evidence>
<dbReference type="InterPro" id="IPR000100">
    <property type="entry name" value="RNase_P"/>
</dbReference>
<dbReference type="NCBIfam" id="TIGR00188">
    <property type="entry name" value="rnpA"/>
    <property type="match status" value="1"/>
</dbReference>
<evidence type="ECO:0000313" key="10">
    <source>
        <dbReference type="Proteomes" id="UP000233387"/>
    </source>
</evidence>
<evidence type="ECO:0000313" key="9">
    <source>
        <dbReference type="EMBL" id="PKQ70528.1"/>
    </source>
</evidence>
<dbReference type="AlphaFoldDB" id="A0A2N3IJU8"/>
<keyword evidence="3 7" id="KW-0540">Nuclease</keyword>
<name>A0A2N3IJU8_9BACT</name>
<evidence type="ECO:0000256" key="7">
    <source>
        <dbReference type="HAMAP-Rule" id="MF_00227"/>
    </source>
</evidence>
<protein>
    <recommendedName>
        <fullName evidence="7 8">Ribonuclease P protein component</fullName>
        <shortName evidence="7">RNase P protein</shortName>
        <shortName evidence="7">RNaseP protein</shortName>
        <ecNumber evidence="7 8">3.1.26.5</ecNumber>
    </recommendedName>
    <alternativeName>
        <fullName evidence="7">Protein C5</fullName>
    </alternativeName>
</protein>
<keyword evidence="10" id="KW-1185">Reference proteome</keyword>
<reference evidence="9 10" key="1">
    <citation type="submission" date="2017-06" db="EMBL/GenBank/DDBJ databases">
        <title>Raineya orbicola gen. nov., sp. nov. a slightly thermophilic bacterium of the phylum Bacteroidetes and the description of Raineyaceae fam. nov.</title>
        <authorList>
            <person name="Albuquerque L."/>
            <person name="Polonia A.R.M."/>
            <person name="Barroso C."/>
            <person name="Froufe H.J.C."/>
            <person name="Lage O."/>
            <person name="Lobo-Da-Cunha A."/>
            <person name="Egas C."/>
            <person name="Da Costa M.S."/>
        </authorList>
    </citation>
    <scope>NUCLEOTIDE SEQUENCE [LARGE SCALE GENOMIC DNA]</scope>
    <source>
        <strain evidence="9 10">SPSPC-11</strain>
    </source>
</reference>
<comment type="function">
    <text evidence="1 7">RNaseP catalyzes the removal of the 5'-leader sequence from pre-tRNA to produce the mature 5'-terminus. It can also cleave other RNA substrates such as 4.5S RNA. The protein component plays an auxiliary but essential role in vivo by binding to the 5'-leader sequence and broadening the substrate specificity of the ribozyme.</text>
</comment>
<sequence>MSQKLPKSEILRSKKIIQELFQASSSFLYLYPLQIRWISGKAGNSESNTFPQVLFVVPKKKFKKAVLRNLLRRRLKEVYRKNKASFAEKLFQMQYLAIIYIAKEPLSYQEIEKSFCTLLSKETEPKKSE</sequence>
<dbReference type="InterPro" id="IPR020539">
    <property type="entry name" value="RNase_P_CS"/>
</dbReference>
<dbReference type="GO" id="GO:0030677">
    <property type="term" value="C:ribonuclease P complex"/>
    <property type="evidence" value="ECO:0007669"/>
    <property type="project" value="TreeGrafter"/>
</dbReference>
<keyword evidence="2 7" id="KW-0819">tRNA processing</keyword>
<dbReference type="InterPro" id="IPR020568">
    <property type="entry name" value="Ribosomal_Su5_D2-typ_SF"/>
</dbReference>
<dbReference type="SUPFAM" id="SSF54211">
    <property type="entry name" value="Ribosomal protein S5 domain 2-like"/>
    <property type="match status" value="1"/>
</dbReference>
<dbReference type="Gene3D" id="3.30.230.10">
    <property type="match status" value="1"/>
</dbReference>
<gene>
    <name evidence="7" type="primary">rnpA</name>
    <name evidence="9" type="ORF">Rain11_0448</name>
</gene>
<dbReference type="PANTHER" id="PTHR33992:SF1">
    <property type="entry name" value="RIBONUCLEASE P PROTEIN COMPONENT"/>
    <property type="match status" value="1"/>
</dbReference>
<dbReference type="PANTHER" id="PTHR33992">
    <property type="entry name" value="RIBONUCLEASE P PROTEIN COMPONENT"/>
    <property type="match status" value="1"/>
</dbReference>
<dbReference type="GO" id="GO:0042781">
    <property type="term" value="F:3'-tRNA processing endoribonuclease activity"/>
    <property type="evidence" value="ECO:0007669"/>
    <property type="project" value="TreeGrafter"/>
</dbReference>
<dbReference type="PROSITE" id="PS00648">
    <property type="entry name" value="RIBONUCLEASE_P"/>
    <property type="match status" value="1"/>
</dbReference>
<dbReference type="Pfam" id="PF00825">
    <property type="entry name" value="Ribonuclease_P"/>
    <property type="match status" value="1"/>
</dbReference>
<dbReference type="RefSeq" id="WP_101357713.1">
    <property type="nucleotide sequence ID" value="NZ_NKXO01000005.1"/>
</dbReference>
<dbReference type="Proteomes" id="UP000233387">
    <property type="component" value="Unassembled WGS sequence"/>
</dbReference>
<dbReference type="InterPro" id="IPR014721">
    <property type="entry name" value="Ribsml_uS5_D2-typ_fold_subgr"/>
</dbReference>
<keyword evidence="4 7" id="KW-0255">Endonuclease</keyword>
<dbReference type="EC" id="3.1.26.5" evidence="7 8"/>
<evidence type="ECO:0000256" key="3">
    <source>
        <dbReference type="ARBA" id="ARBA00022722"/>
    </source>
</evidence>
<evidence type="ECO:0000256" key="1">
    <source>
        <dbReference type="ARBA" id="ARBA00002663"/>
    </source>
</evidence>
<organism evidence="9 10">
    <name type="scientific">Raineya orbicola</name>
    <dbReference type="NCBI Taxonomy" id="2016530"/>
    <lineage>
        <taxon>Bacteria</taxon>
        <taxon>Pseudomonadati</taxon>
        <taxon>Bacteroidota</taxon>
        <taxon>Cytophagia</taxon>
        <taxon>Cytophagales</taxon>
        <taxon>Raineyaceae</taxon>
        <taxon>Raineya</taxon>
    </lineage>
</organism>
<dbReference type="GO" id="GO:0001682">
    <property type="term" value="P:tRNA 5'-leader removal"/>
    <property type="evidence" value="ECO:0007669"/>
    <property type="project" value="UniProtKB-UniRule"/>
</dbReference>
<evidence type="ECO:0000256" key="2">
    <source>
        <dbReference type="ARBA" id="ARBA00022694"/>
    </source>
</evidence>
<proteinExistence type="inferred from homology"/>
<dbReference type="EMBL" id="NKXO01000005">
    <property type="protein sequence ID" value="PKQ70528.1"/>
    <property type="molecule type" value="Genomic_DNA"/>
</dbReference>
<dbReference type="OrthoDB" id="1524972at2"/>
<dbReference type="GO" id="GO:0000049">
    <property type="term" value="F:tRNA binding"/>
    <property type="evidence" value="ECO:0007669"/>
    <property type="project" value="UniProtKB-UniRule"/>
</dbReference>